<evidence type="ECO:0000256" key="6">
    <source>
        <dbReference type="ARBA" id="ARBA00023136"/>
    </source>
</evidence>
<comment type="subcellular location">
    <subcellularLocation>
        <location evidence="1">Cell membrane</location>
        <topology evidence="1">Multi-pass membrane protein</topology>
    </subcellularLocation>
</comment>
<dbReference type="InterPro" id="IPR003838">
    <property type="entry name" value="ABC3_permease_C"/>
</dbReference>
<keyword evidence="6 7" id="KW-0472">Membrane</keyword>
<evidence type="ECO:0000313" key="11">
    <source>
        <dbReference type="Proteomes" id="UP000823769"/>
    </source>
</evidence>
<evidence type="ECO:0000259" key="9">
    <source>
        <dbReference type="Pfam" id="PF12704"/>
    </source>
</evidence>
<feature type="transmembrane region" description="Helical" evidence="7">
    <location>
        <begin position="368"/>
        <end position="393"/>
    </location>
</feature>
<keyword evidence="5 7" id="KW-1133">Transmembrane helix</keyword>
<dbReference type="AlphaFoldDB" id="A0A9D9NNH2"/>
<evidence type="ECO:0000256" key="4">
    <source>
        <dbReference type="ARBA" id="ARBA00022692"/>
    </source>
</evidence>
<evidence type="ECO:0000256" key="2">
    <source>
        <dbReference type="ARBA" id="ARBA00005236"/>
    </source>
</evidence>
<keyword evidence="3" id="KW-1003">Cell membrane</keyword>
<feature type="transmembrane region" description="Helical" evidence="7">
    <location>
        <begin position="20"/>
        <end position="46"/>
    </location>
</feature>
<reference evidence="10" key="1">
    <citation type="submission" date="2020-10" db="EMBL/GenBank/DDBJ databases">
        <authorList>
            <person name="Gilroy R."/>
        </authorList>
    </citation>
    <scope>NUCLEOTIDE SEQUENCE</scope>
    <source>
        <strain evidence="10">B3-1481</strain>
    </source>
</reference>
<evidence type="ECO:0000256" key="7">
    <source>
        <dbReference type="SAM" id="Phobius"/>
    </source>
</evidence>
<organism evidence="10 11">
    <name type="scientific">Candidatus Cryptobacteroides avistercoris</name>
    <dbReference type="NCBI Taxonomy" id="2840758"/>
    <lineage>
        <taxon>Bacteria</taxon>
        <taxon>Pseudomonadati</taxon>
        <taxon>Bacteroidota</taxon>
        <taxon>Bacteroidia</taxon>
        <taxon>Bacteroidales</taxon>
        <taxon>Candidatus Cryptobacteroides</taxon>
    </lineage>
</organism>
<proteinExistence type="inferred from homology"/>
<dbReference type="Pfam" id="PF02687">
    <property type="entry name" value="FtsX"/>
    <property type="match status" value="1"/>
</dbReference>
<feature type="transmembrane region" description="Helical" evidence="7">
    <location>
        <begin position="327"/>
        <end position="347"/>
    </location>
</feature>
<gene>
    <name evidence="10" type="ORF">IAB76_02525</name>
</gene>
<dbReference type="InterPro" id="IPR051447">
    <property type="entry name" value="Lipoprotein-release_system"/>
</dbReference>
<name>A0A9D9NNH2_9BACT</name>
<feature type="domain" description="ABC3 transporter permease C-terminal" evidence="8">
    <location>
        <begin position="277"/>
        <end position="394"/>
    </location>
</feature>
<evidence type="ECO:0000256" key="3">
    <source>
        <dbReference type="ARBA" id="ARBA00022475"/>
    </source>
</evidence>
<evidence type="ECO:0000259" key="8">
    <source>
        <dbReference type="Pfam" id="PF02687"/>
    </source>
</evidence>
<evidence type="ECO:0000256" key="1">
    <source>
        <dbReference type="ARBA" id="ARBA00004651"/>
    </source>
</evidence>
<accession>A0A9D9NNH2</accession>
<protein>
    <submittedName>
        <fullName evidence="10">FtsX-like permease family protein</fullName>
    </submittedName>
</protein>
<keyword evidence="4 7" id="KW-0812">Transmembrane</keyword>
<evidence type="ECO:0000256" key="5">
    <source>
        <dbReference type="ARBA" id="ARBA00022989"/>
    </source>
</evidence>
<dbReference type="GO" id="GO:0044874">
    <property type="term" value="P:lipoprotein localization to outer membrane"/>
    <property type="evidence" value="ECO:0007669"/>
    <property type="project" value="TreeGrafter"/>
</dbReference>
<reference evidence="10" key="2">
    <citation type="journal article" date="2021" name="PeerJ">
        <title>Extensive microbial diversity within the chicken gut microbiome revealed by metagenomics and culture.</title>
        <authorList>
            <person name="Gilroy R."/>
            <person name="Ravi A."/>
            <person name="Getino M."/>
            <person name="Pursley I."/>
            <person name="Horton D.L."/>
            <person name="Alikhan N.F."/>
            <person name="Baker D."/>
            <person name="Gharbi K."/>
            <person name="Hall N."/>
            <person name="Watson M."/>
            <person name="Adriaenssens E.M."/>
            <person name="Foster-Nyarko E."/>
            <person name="Jarju S."/>
            <person name="Secka A."/>
            <person name="Antonio M."/>
            <person name="Oren A."/>
            <person name="Chaudhuri R.R."/>
            <person name="La Ragione R."/>
            <person name="Hildebrand F."/>
            <person name="Pallen M.J."/>
        </authorList>
    </citation>
    <scope>NUCLEOTIDE SEQUENCE</scope>
    <source>
        <strain evidence="10">B3-1481</strain>
    </source>
</reference>
<dbReference type="PANTHER" id="PTHR30489:SF0">
    <property type="entry name" value="LIPOPROTEIN-RELEASING SYSTEM TRANSMEMBRANE PROTEIN LOLE"/>
    <property type="match status" value="1"/>
</dbReference>
<evidence type="ECO:0000313" key="10">
    <source>
        <dbReference type="EMBL" id="MBO8479972.1"/>
    </source>
</evidence>
<dbReference type="GO" id="GO:0098797">
    <property type="term" value="C:plasma membrane protein complex"/>
    <property type="evidence" value="ECO:0007669"/>
    <property type="project" value="TreeGrafter"/>
</dbReference>
<dbReference type="EMBL" id="JADILW010000039">
    <property type="protein sequence ID" value="MBO8479972.1"/>
    <property type="molecule type" value="Genomic_DNA"/>
</dbReference>
<comment type="similarity">
    <text evidence="2">Belongs to the ABC-4 integral membrane protein family. LolC/E subfamily.</text>
</comment>
<feature type="transmembrane region" description="Helical" evidence="7">
    <location>
        <begin position="273"/>
        <end position="297"/>
    </location>
</feature>
<feature type="domain" description="MacB-like periplasmic core" evidence="9">
    <location>
        <begin position="25"/>
        <end position="155"/>
    </location>
</feature>
<dbReference type="InterPro" id="IPR025857">
    <property type="entry name" value="MacB_PCD"/>
</dbReference>
<dbReference type="PANTHER" id="PTHR30489">
    <property type="entry name" value="LIPOPROTEIN-RELEASING SYSTEM TRANSMEMBRANE PROTEIN LOLE"/>
    <property type="match status" value="1"/>
</dbReference>
<dbReference type="Proteomes" id="UP000823769">
    <property type="component" value="Unassembled WGS sequence"/>
</dbReference>
<dbReference type="Pfam" id="PF12704">
    <property type="entry name" value="MacB_PCD"/>
    <property type="match status" value="1"/>
</dbReference>
<comment type="caution">
    <text evidence="10">The sequence shown here is derived from an EMBL/GenBank/DDBJ whole genome shotgun (WGS) entry which is preliminary data.</text>
</comment>
<sequence length="397" mass="42894">MNTAFHIAWRYLFARKSHNVINLISAVSATGMAIGAAALILILSVYNGFDRIIESNLSDLDPDILVTSAEGRRFIPDASLVERLESDGRISSVCRVLEENVLLVYGDKQGIALAKGVDSLYEQVSPLASHLTAGEFSLHFGDVPQAAVGVSLAHEMGISPSFLDKLALCYPRRGAGIPLAGLSSSLGSVSVKPSCLFSINSQTDAGTVIVPIETMRRLLDEPEAVSGLELRTAAPAGRKLFRELESDLGPEYRLLDRRMQRPAIYKMMSYEKLAIYSILIFVVMIVAFNIFGSLSMLKIEKSGDMQTLRAMGADRKFTRRIFVYEGWLVSLAGLAAGLLTGVGAALVQQHFGVVKMPRGFMISAYPCLLEFGDVLLTAAGVALIGFLISLLAASGRE</sequence>